<feature type="transmembrane region" description="Helical" evidence="7">
    <location>
        <begin position="298"/>
        <end position="318"/>
    </location>
</feature>
<dbReference type="PROSITE" id="PS50850">
    <property type="entry name" value="MFS"/>
    <property type="match status" value="1"/>
</dbReference>
<dbReference type="GO" id="GO:0022857">
    <property type="term" value="F:transmembrane transporter activity"/>
    <property type="evidence" value="ECO:0007669"/>
    <property type="project" value="InterPro"/>
</dbReference>
<dbReference type="Pfam" id="PF07690">
    <property type="entry name" value="MFS_1"/>
    <property type="match status" value="1"/>
</dbReference>
<keyword evidence="11" id="KW-1185">Reference proteome</keyword>
<dbReference type="PANTHER" id="PTHR23501:SF201">
    <property type="entry name" value="MFS AFLATOXIN EFFLUX PUMP"/>
    <property type="match status" value="1"/>
</dbReference>
<accession>A0AA38RPB5</accession>
<dbReference type="AlphaFoldDB" id="A0AA38RPB5"/>
<reference evidence="10" key="1">
    <citation type="submission" date="2022-07" db="EMBL/GenBank/DDBJ databases">
        <title>Fungi with potential for degradation of polypropylene.</title>
        <authorList>
            <person name="Gostincar C."/>
        </authorList>
    </citation>
    <scope>NUCLEOTIDE SEQUENCE</scope>
    <source>
        <strain evidence="10">EXF-13308</strain>
    </source>
</reference>
<name>A0AA38RPB5_9PEZI</name>
<feature type="transmembrane region" description="Helical" evidence="7">
    <location>
        <begin position="90"/>
        <end position="115"/>
    </location>
</feature>
<feature type="transmembrane region" description="Helical" evidence="7">
    <location>
        <begin position="194"/>
        <end position="213"/>
    </location>
</feature>
<feature type="transmembrane region" description="Helical" evidence="7">
    <location>
        <begin position="265"/>
        <end position="286"/>
    </location>
</feature>
<evidence type="ECO:0000256" key="6">
    <source>
        <dbReference type="SAM" id="MobiDB-lite"/>
    </source>
</evidence>
<dbReference type="FunFam" id="1.20.1250.20:FF:000196">
    <property type="entry name" value="MFS toxin efflux pump (AflT)"/>
    <property type="match status" value="1"/>
</dbReference>
<dbReference type="PANTHER" id="PTHR23501">
    <property type="entry name" value="MAJOR FACILITATOR SUPERFAMILY"/>
    <property type="match status" value="1"/>
</dbReference>
<evidence type="ECO:0000256" key="3">
    <source>
        <dbReference type="ARBA" id="ARBA00022692"/>
    </source>
</evidence>
<feature type="transmembrane region" description="Helical" evidence="7">
    <location>
        <begin position="153"/>
        <end position="173"/>
    </location>
</feature>
<feature type="transmembrane region" description="Helical" evidence="7">
    <location>
        <begin position="330"/>
        <end position="349"/>
    </location>
</feature>
<comment type="caution">
    <text evidence="10">The sequence shown here is derived from an EMBL/GenBank/DDBJ whole genome shotgun (WGS) entry which is preliminary data.</text>
</comment>
<dbReference type="Gene3D" id="1.20.1250.20">
    <property type="entry name" value="MFS general substrate transporter like domains"/>
    <property type="match status" value="1"/>
</dbReference>
<dbReference type="EMBL" id="JANBVO010000019">
    <property type="protein sequence ID" value="KAJ9143454.1"/>
    <property type="molecule type" value="Genomic_DNA"/>
</dbReference>
<dbReference type="Proteomes" id="UP001174694">
    <property type="component" value="Unassembled WGS sequence"/>
</dbReference>
<keyword evidence="8" id="KW-0732">Signal</keyword>
<feature type="transmembrane region" description="Helical" evidence="7">
    <location>
        <begin position="122"/>
        <end position="141"/>
    </location>
</feature>
<comment type="subcellular location">
    <subcellularLocation>
        <location evidence="1">Membrane</location>
        <topology evidence="1">Multi-pass membrane protein</topology>
    </subcellularLocation>
</comment>
<feature type="transmembrane region" description="Helical" evidence="7">
    <location>
        <begin position="225"/>
        <end position="244"/>
    </location>
</feature>
<dbReference type="SUPFAM" id="SSF103473">
    <property type="entry name" value="MFS general substrate transporter"/>
    <property type="match status" value="1"/>
</dbReference>
<dbReference type="Gene3D" id="1.20.1720.10">
    <property type="entry name" value="Multidrug resistance protein D"/>
    <property type="match status" value="1"/>
</dbReference>
<dbReference type="CDD" id="cd17502">
    <property type="entry name" value="MFS_Azr1_MDR_like"/>
    <property type="match status" value="1"/>
</dbReference>
<proteinExistence type="predicted"/>
<sequence length="537" mass="56875">MSSCLLSVFLVSLDRTILATAVPYITDAFHSIDDISWYASAYMLTNASLQLLYGKIYQLFPAKPVLLCAIVLFEIGSAVCGSAPSSLTLIIGRAIAGAGSGGVMGGVMQTIVILIPLHKRPVYNAMFSALFAISSVVGPLIGGALTEKLSWRWCFYINLPCGAVSIVAVLLLMKAHGQAKPPVTARELWNKLDLLGLVLFIPSISSLIIALQWGVDYQWSDGRVIALLVVFGVTLIAWMAVQAWKKDNATVPPRIFFQRTIAAGFAYSFLLTSAIMLMIYYMPIWFQAVKGVSPVTSGLYFLPFILSMSLSAILSGVFTQRIGYYNPSMIASAAVLSVGTGLATTFTTHTGSSHWAGYEFLCGFGGGMAMQQAGLAAQAVLPLPDVPIGIALMFFGQLLGGSVFLAVAQSVFTQQLVKRASGIAGLDPETIINSGATELRGSVPASQLPRVLAAYNGALTDTWYVAVALSSAALIPTLCMEWKSIKGLKRGRRGLGPGSNPAGKLSEKAKAPPAASDTNEDGGVIRSDGRPLPDNAA</sequence>
<feature type="region of interest" description="Disordered" evidence="6">
    <location>
        <begin position="490"/>
        <end position="537"/>
    </location>
</feature>
<feature type="domain" description="Major facilitator superfamily (MFS) profile" evidence="9">
    <location>
        <begin position="1"/>
        <end position="485"/>
    </location>
</feature>
<evidence type="ECO:0000256" key="4">
    <source>
        <dbReference type="ARBA" id="ARBA00022989"/>
    </source>
</evidence>
<organism evidence="10 11">
    <name type="scientific">Pleurostoma richardsiae</name>
    <dbReference type="NCBI Taxonomy" id="41990"/>
    <lineage>
        <taxon>Eukaryota</taxon>
        <taxon>Fungi</taxon>
        <taxon>Dikarya</taxon>
        <taxon>Ascomycota</taxon>
        <taxon>Pezizomycotina</taxon>
        <taxon>Sordariomycetes</taxon>
        <taxon>Sordariomycetidae</taxon>
        <taxon>Calosphaeriales</taxon>
        <taxon>Pleurostomataceae</taxon>
        <taxon>Pleurostoma</taxon>
    </lineage>
</organism>
<dbReference type="GO" id="GO:0005886">
    <property type="term" value="C:plasma membrane"/>
    <property type="evidence" value="ECO:0007669"/>
    <property type="project" value="TreeGrafter"/>
</dbReference>
<dbReference type="InterPro" id="IPR020846">
    <property type="entry name" value="MFS_dom"/>
</dbReference>
<evidence type="ECO:0000256" key="1">
    <source>
        <dbReference type="ARBA" id="ARBA00004141"/>
    </source>
</evidence>
<feature type="transmembrane region" description="Helical" evidence="7">
    <location>
        <begin position="388"/>
        <end position="412"/>
    </location>
</feature>
<evidence type="ECO:0000313" key="10">
    <source>
        <dbReference type="EMBL" id="KAJ9143454.1"/>
    </source>
</evidence>
<evidence type="ECO:0000256" key="5">
    <source>
        <dbReference type="ARBA" id="ARBA00023136"/>
    </source>
</evidence>
<keyword evidence="2" id="KW-0813">Transport</keyword>
<keyword evidence="3 7" id="KW-0812">Transmembrane</keyword>
<keyword evidence="4 7" id="KW-1133">Transmembrane helix</keyword>
<evidence type="ECO:0000313" key="11">
    <source>
        <dbReference type="Proteomes" id="UP001174694"/>
    </source>
</evidence>
<dbReference type="InterPro" id="IPR036259">
    <property type="entry name" value="MFS_trans_sf"/>
</dbReference>
<evidence type="ECO:0000256" key="2">
    <source>
        <dbReference type="ARBA" id="ARBA00022448"/>
    </source>
</evidence>
<gene>
    <name evidence="10" type="ORF">NKR23_g6524</name>
</gene>
<dbReference type="InterPro" id="IPR011701">
    <property type="entry name" value="MFS"/>
</dbReference>
<feature type="chain" id="PRO_5041369099" evidence="8">
    <location>
        <begin position="20"/>
        <end position="537"/>
    </location>
</feature>
<keyword evidence="5 7" id="KW-0472">Membrane</keyword>
<protein>
    <submittedName>
        <fullName evidence="10">Major facilitator superfamily protein</fullName>
    </submittedName>
</protein>
<feature type="signal peptide" evidence="8">
    <location>
        <begin position="1"/>
        <end position="19"/>
    </location>
</feature>
<evidence type="ECO:0000256" key="7">
    <source>
        <dbReference type="SAM" id="Phobius"/>
    </source>
</evidence>
<evidence type="ECO:0000256" key="8">
    <source>
        <dbReference type="SAM" id="SignalP"/>
    </source>
</evidence>
<evidence type="ECO:0000259" key="9">
    <source>
        <dbReference type="PROSITE" id="PS50850"/>
    </source>
</evidence>